<dbReference type="PANTHER" id="PTHR35191:SF1">
    <property type="entry name" value="PROPHAGE SIDE TAIL FIBER PROTEIN HOMOLOG STFQ-RELATED"/>
    <property type="match status" value="1"/>
</dbReference>
<dbReference type="Pfam" id="PF03406">
    <property type="entry name" value="Phage_fiber_2"/>
    <property type="match status" value="1"/>
</dbReference>
<dbReference type="InterPro" id="IPR051934">
    <property type="entry name" value="Phage_Tail_Fiber_Structural"/>
</dbReference>
<protein>
    <submittedName>
        <fullName evidence="5">Tail fiber-like repeat protein</fullName>
    </submittedName>
</protein>
<sequence>MSTKYFALLTQLGADKLANAAALGTKIEITHMAIGDGGGKLPTPDTKQTKLVNEKRRAAINTLSIDPKNTNQIIAEQVIPENEGGWWIREIGLFDKDGILIAVGNCAETYKPQLQEGSGRTQTIRMILIVSSANAVTLKVDPSVILATREYVDDSIKKHANSRNHPDATLQEKGFVILSSAVDSNSETHAATPKAVKAAYDFAKAADNNANGRVPVGRKVNGKALLADIALNAGDVGAYSKGETDTKVGEATKQANAANANANTRVPSTRKVNGKALSADIALNAADVGAYNTTQTDAKVSEAKSLANTANQNAANANNNANTRLEKNKNGSDIPNKNEFVKNLGLAETVKRAENAYPKTGGTITGRVDINSRYGALRLNAPERNSDIFVEFGSGDSRDAFLGFGSRDTKTFTIHNDKTSAKLQINEYAAFNDNKLLDVSDIVSHTGSSTKTVMSQKSTTAAINRNASLGINQQWQDVTGNRKPYVAYKNNTDRPIYISVTYQELVIRDWYALMALNINGQDIAYSGTSISAHEGVIESRAFVTGIIPPGASYSMSMYTNHDVNDGNLRWYELS</sequence>
<dbReference type="InterPro" id="IPR005068">
    <property type="entry name" value="Phage_lambda_Stf-r2"/>
</dbReference>
<evidence type="ECO:0000313" key="6">
    <source>
        <dbReference type="Proteomes" id="UP000283568"/>
    </source>
</evidence>
<evidence type="ECO:0000256" key="1">
    <source>
        <dbReference type="ARBA" id="ARBA00004328"/>
    </source>
</evidence>
<dbReference type="RefSeq" id="WP_244208809.1">
    <property type="nucleotide sequence ID" value="NZ_CAWOAK010000005.1"/>
</dbReference>
<evidence type="ECO:0000313" key="5">
    <source>
        <dbReference type="EMBL" id="RKE88644.1"/>
    </source>
</evidence>
<keyword evidence="2" id="KW-0945">Host-virus interaction</keyword>
<dbReference type="Pfam" id="PF12571">
    <property type="entry name" value="Phage_tail_fib"/>
    <property type="match status" value="1"/>
</dbReference>
<feature type="domain" description="Phage tail fibre protein N-terminal" evidence="4">
    <location>
        <begin position="1"/>
        <end position="149"/>
    </location>
</feature>
<reference evidence="5 6" key="1">
    <citation type="submission" date="2018-09" db="EMBL/GenBank/DDBJ databases">
        <title>Genomic Encyclopedia of Archaeal and Bacterial Type Strains, Phase II (KMG-II): from individual species to whole genera.</title>
        <authorList>
            <person name="Goeker M."/>
        </authorList>
    </citation>
    <scope>NUCLEOTIDE SEQUENCE [LARGE SCALE GENOMIC DNA]</scope>
    <source>
        <strain evidence="5 6">DSM 16337</strain>
    </source>
</reference>
<gene>
    <name evidence="5" type="ORF">BDE27_3287</name>
</gene>
<dbReference type="Proteomes" id="UP000283568">
    <property type="component" value="Unassembled WGS sequence"/>
</dbReference>
<dbReference type="PANTHER" id="PTHR35191">
    <property type="entry name" value="PROPHAGE SIDE TAIL FIBER PROTEIN HOMOLOG STFQ-RELATED"/>
    <property type="match status" value="1"/>
</dbReference>
<proteinExistence type="predicted"/>
<comment type="caution">
    <text evidence="5">The sequence shown here is derived from an EMBL/GenBank/DDBJ whole genome shotgun (WGS) entry which is preliminary data.</text>
</comment>
<dbReference type="InterPro" id="IPR022225">
    <property type="entry name" value="Phage_tail_fibre_N"/>
</dbReference>
<dbReference type="EMBL" id="RAQI01000005">
    <property type="protein sequence ID" value="RKE88644.1"/>
    <property type="molecule type" value="Genomic_DNA"/>
</dbReference>
<keyword evidence="6" id="KW-1185">Reference proteome</keyword>
<accession>A0ABX9PGD1</accession>
<evidence type="ECO:0000259" key="4">
    <source>
        <dbReference type="Pfam" id="PF12571"/>
    </source>
</evidence>
<feature type="region of interest" description="Disordered" evidence="3">
    <location>
        <begin position="318"/>
        <end position="337"/>
    </location>
</feature>
<name>A0ABX9PGD1_9GAMM</name>
<evidence type="ECO:0000256" key="3">
    <source>
        <dbReference type="SAM" id="MobiDB-lite"/>
    </source>
</evidence>
<comment type="subcellular location">
    <subcellularLocation>
        <location evidence="1">Virion</location>
    </subcellularLocation>
</comment>
<evidence type="ECO:0000256" key="2">
    <source>
        <dbReference type="ARBA" id="ARBA00022581"/>
    </source>
</evidence>
<organism evidence="5 6">
    <name type="scientific">Xenorhabdus ehlersii</name>
    <dbReference type="NCBI Taxonomy" id="290111"/>
    <lineage>
        <taxon>Bacteria</taxon>
        <taxon>Pseudomonadati</taxon>
        <taxon>Pseudomonadota</taxon>
        <taxon>Gammaproteobacteria</taxon>
        <taxon>Enterobacterales</taxon>
        <taxon>Morganellaceae</taxon>
        <taxon>Xenorhabdus</taxon>
    </lineage>
</organism>